<feature type="compositionally biased region" description="Basic and acidic residues" evidence="1">
    <location>
        <begin position="79"/>
        <end position="102"/>
    </location>
</feature>
<dbReference type="OrthoDB" id="5386823at2759"/>
<feature type="region of interest" description="Disordered" evidence="1">
    <location>
        <begin position="1"/>
        <end position="102"/>
    </location>
</feature>
<sequence>MSENLISTSPGGRSGQYESIKTVTNPPEKLAGQLGHANPAPGSKRSHDELTRSDTNMDEGIEQKTPDSKPAYSSGDLDANTRKARVEQGYEGEREMDLNVGA</sequence>
<dbReference type="EMBL" id="ML996695">
    <property type="protein sequence ID" value="KAF2400284.1"/>
    <property type="molecule type" value="Genomic_DNA"/>
</dbReference>
<reference evidence="2" key="1">
    <citation type="journal article" date="2020" name="Stud. Mycol.">
        <title>101 Dothideomycetes genomes: a test case for predicting lifestyles and emergence of pathogens.</title>
        <authorList>
            <person name="Haridas S."/>
            <person name="Albert R."/>
            <person name="Binder M."/>
            <person name="Bloem J."/>
            <person name="Labutti K."/>
            <person name="Salamov A."/>
            <person name="Andreopoulos B."/>
            <person name="Baker S."/>
            <person name="Barry K."/>
            <person name="Bills G."/>
            <person name="Bluhm B."/>
            <person name="Cannon C."/>
            <person name="Castanera R."/>
            <person name="Culley D."/>
            <person name="Daum C."/>
            <person name="Ezra D."/>
            <person name="Gonzalez J."/>
            <person name="Henrissat B."/>
            <person name="Kuo A."/>
            <person name="Liang C."/>
            <person name="Lipzen A."/>
            <person name="Lutzoni F."/>
            <person name="Magnuson J."/>
            <person name="Mondo S."/>
            <person name="Nolan M."/>
            <person name="Ohm R."/>
            <person name="Pangilinan J."/>
            <person name="Park H.-J."/>
            <person name="Ramirez L."/>
            <person name="Alfaro M."/>
            <person name="Sun H."/>
            <person name="Tritt A."/>
            <person name="Yoshinaga Y."/>
            <person name="Zwiers L.-H."/>
            <person name="Turgeon B."/>
            <person name="Goodwin S."/>
            <person name="Spatafora J."/>
            <person name="Crous P."/>
            <person name="Grigoriev I."/>
        </authorList>
    </citation>
    <scope>NUCLEOTIDE SEQUENCE</scope>
    <source>
        <strain evidence="2">CBS 262.69</strain>
    </source>
</reference>
<dbReference type="Proteomes" id="UP000799640">
    <property type="component" value="Unassembled WGS sequence"/>
</dbReference>
<keyword evidence="3" id="KW-1185">Reference proteome</keyword>
<accession>A0A6G1HWH1</accession>
<gene>
    <name evidence="2" type="ORF">EJ06DRAFT_556617</name>
</gene>
<protein>
    <submittedName>
        <fullName evidence="2">Uncharacterized protein</fullName>
    </submittedName>
</protein>
<evidence type="ECO:0000313" key="3">
    <source>
        <dbReference type="Proteomes" id="UP000799640"/>
    </source>
</evidence>
<name>A0A6G1HWH1_9PEZI</name>
<evidence type="ECO:0000313" key="2">
    <source>
        <dbReference type="EMBL" id="KAF2400284.1"/>
    </source>
</evidence>
<proteinExistence type="predicted"/>
<organism evidence="2 3">
    <name type="scientific">Trichodelitschia bisporula</name>
    <dbReference type="NCBI Taxonomy" id="703511"/>
    <lineage>
        <taxon>Eukaryota</taxon>
        <taxon>Fungi</taxon>
        <taxon>Dikarya</taxon>
        <taxon>Ascomycota</taxon>
        <taxon>Pezizomycotina</taxon>
        <taxon>Dothideomycetes</taxon>
        <taxon>Dothideomycetes incertae sedis</taxon>
        <taxon>Phaeotrichales</taxon>
        <taxon>Phaeotrichaceae</taxon>
        <taxon>Trichodelitschia</taxon>
    </lineage>
</organism>
<evidence type="ECO:0000256" key="1">
    <source>
        <dbReference type="SAM" id="MobiDB-lite"/>
    </source>
</evidence>
<feature type="compositionally biased region" description="Polar residues" evidence="1">
    <location>
        <begin position="1"/>
        <end position="25"/>
    </location>
</feature>
<dbReference type="AlphaFoldDB" id="A0A6G1HWH1"/>